<evidence type="ECO:0000313" key="2">
    <source>
        <dbReference type="Proteomes" id="UP000758701"/>
    </source>
</evidence>
<proteinExistence type="predicted"/>
<organism evidence="1 2">
    <name type="scientific">Streptomyces olivaceus</name>
    <dbReference type="NCBI Taxonomy" id="47716"/>
    <lineage>
        <taxon>Bacteria</taxon>
        <taxon>Bacillati</taxon>
        <taxon>Actinomycetota</taxon>
        <taxon>Actinomycetes</taxon>
        <taxon>Kitasatosporales</taxon>
        <taxon>Streptomycetaceae</taxon>
        <taxon>Streptomyces</taxon>
    </lineage>
</organism>
<protein>
    <submittedName>
        <fullName evidence="1">ATP-binding protein</fullName>
    </submittedName>
</protein>
<accession>A0ABS7WDD6</accession>
<gene>
    <name evidence="1" type="ORF">KVH32_33105</name>
</gene>
<reference evidence="1 2" key="1">
    <citation type="submission" date="2021-06" db="EMBL/GenBank/DDBJ databases">
        <title>Ecological speciation of a Streptomyces species isolated from different habitats and geographic origins.</title>
        <authorList>
            <person name="Wang J."/>
        </authorList>
    </citation>
    <scope>NUCLEOTIDE SEQUENCE [LARGE SCALE GENOMIC DNA]</scope>
    <source>
        <strain evidence="1 2">FXJ8.012</strain>
    </source>
</reference>
<dbReference type="Gene3D" id="3.40.50.300">
    <property type="entry name" value="P-loop containing nucleotide triphosphate hydrolases"/>
    <property type="match status" value="1"/>
</dbReference>
<dbReference type="GO" id="GO:0005524">
    <property type="term" value="F:ATP binding"/>
    <property type="evidence" value="ECO:0007669"/>
    <property type="project" value="UniProtKB-KW"/>
</dbReference>
<keyword evidence="1" id="KW-0547">Nucleotide-binding</keyword>
<name>A0ABS7WDD6_STROV</name>
<keyword evidence="2" id="KW-1185">Reference proteome</keyword>
<dbReference type="EMBL" id="JAHSTP010000021">
    <property type="protein sequence ID" value="MBZ6155971.1"/>
    <property type="molecule type" value="Genomic_DNA"/>
</dbReference>
<evidence type="ECO:0000313" key="1">
    <source>
        <dbReference type="EMBL" id="MBZ6155971.1"/>
    </source>
</evidence>
<dbReference type="Proteomes" id="UP000758701">
    <property type="component" value="Unassembled WGS sequence"/>
</dbReference>
<dbReference type="SUPFAM" id="SSF52540">
    <property type="entry name" value="P-loop containing nucleoside triphosphate hydrolases"/>
    <property type="match status" value="1"/>
</dbReference>
<sequence length="189" mass="21354">MADVDIPLGSTNVIVGENRAGKSNLAHALRILFDPSLPNSDRHLRTEDFWDGLSAGKNDWDPKKEKQEITISVDIEDFSDDERVSAVLADALVSRDPLRARITYKYGPRMIPGVEEDETVYNWIIYRGSDEGNLMPAELRGFLHLAFLHALRDVESDVAGWRRSPLRQLLVVLGHVRFVVACLLDRSCR</sequence>
<dbReference type="InterPro" id="IPR027417">
    <property type="entry name" value="P-loop_NTPase"/>
</dbReference>
<keyword evidence="1" id="KW-0067">ATP-binding</keyword>
<comment type="caution">
    <text evidence="1">The sequence shown here is derived from an EMBL/GenBank/DDBJ whole genome shotgun (WGS) entry which is preliminary data.</text>
</comment>